<protein>
    <submittedName>
        <fullName evidence="2">Uncharacterized protein</fullName>
    </submittedName>
</protein>
<evidence type="ECO:0000313" key="2">
    <source>
        <dbReference type="EMBL" id="KAJ7647755.1"/>
    </source>
</evidence>
<feature type="region of interest" description="Disordered" evidence="1">
    <location>
        <begin position="140"/>
        <end position="253"/>
    </location>
</feature>
<feature type="compositionally biased region" description="Polar residues" evidence="1">
    <location>
        <begin position="188"/>
        <end position="199"/>
    </location>
</feature>
<evidence type="ECO:0000256" key="1">
    <source>
        <dbReference type="SAM" id="MobiDB-lite"/>
    </source>
</evidence>
<dbReference type="AlphaFoldDB" id="A0AAD7CG47"/>
<reference evidence="2" key="1">
    <citation type="submission" date="2023-03" db="EMBL/GenBank/DDBJ databases">
        <title>Massive genome expansion in bonnet fungi (Mycena s.s.) driven by repeated elements and novel gene families across ecological guilds.</title>
        <authorList>
            <consortium name="Lawrence Berkeley National Laboratory"/>
            <person name="Harder C.B."/>
            <person name="Miyauchi S."/>
            <person name="Viragh M."/>
            <person name="Kuo A."/>
            <person name="Thoen E."/>
            <person name="Andreopoulos B."/>
            <person name="Lu D."/>
            <person name="Skrede I."/>
            <person name="Drula E."/>
            <person name="Henrissat B."/>
            <person name="Morin E."/>
            <person name="Kohler A."/>
            <person name="Barry K."/>
            <person name="LaButti K."/>
            <person name="Morin E."/>
            <person name="Salamov A."/>
            <person name="Lipzen A."/>
            <person name="Mereny Z."/>
            <person name="Hegedus B."/>
            <person name="Baldrian P."/>
            <person name="Stursova M."/>
            <person name="Weitz H."/>
            <person name="Taylor A."/>
            <person name="Grigoriev I.V."/>
            <person name="Nagy L.G."/>
            <person name="Martin F."/>
            <person name="Kauserud H."/>
        </authorList>
    </citation>
    <scope>NUCLEOTIDE SEQUENCE</scope>
    <source>
        <strain evidence="2">9284</strain>
    </source>
</reference>
<evidence type="ECO:0000313" key="3">
    <source>
        <dbReference type="Proteomes" id="UP001221142"/>
    </source>
</evidence>
<comment type="caution">
    <text evidence="2">The sequence shown here is derived from an EMBL/GenBank/DDBJ whole genome shotgun (WGS) entry which is preliminary data.</text>
</comment>
<keyword evidence="3" id="KW-1185">Reference proteome</keyword>
<dbReference type="EMBL" id="JARKIF010000002">
    <property type="protein sequence ID" value="KAJ7647755.1"/>
    <property type="molecule type" value="Genomic_DNA"/>
</dbReference>
<sequence>MSAPVTEHGVPVALAPRASIRRLTNMLRAPGRRAPTRSLTVGVPASPALSSFSLDNDYFTNSPPETDVRYLFCAPEEYGKEMNFSGSSNRGALPPSIASRKYRRASVDLADCTRVPNRGRSRQDDLDPDWRWGERTKLRPLSPSEWTGHARSASVGTDMTPLDSPPSPSTPRPRSTMHPKPGGDLDASCNNSPSPTRTLSEFADTEPLTKSSRRPRSASDPHSYPGTAFRVPSHAGTQEQPSTPLFSAPRRTPMPEDVYFTAAGRRESRIYIPPRMAPPPISPMRGHHAHSSSDSIFQHPAAWAKQTSRPFETAVESRTTPVEGDNTPVCRREEMWSGEWNRDNIHEVIRELRSLR</sequence>
<feature type="compositionally biased region" description="Polar residues" evidence="1">
    <location>
        <begin position="235"/>
        <end position="245"/>
    </location>
</feature>
<dbReference type="Proteomes" id="UP001221142">
    <property type="component" value="Unassembled WGS sequence"/>
</dbReference>
<name>A0AAD7CG47_9AGAR</name>
<proteinExistence type="predicted"/>
<gene>
    <name evidence="2" type="ORF">FB45DRAFT_894348</name>
</gene>
<accession>A0AAD7CG47</accession>
<organism evidence="2 3">
    <name type="scientific">Roridomyces roridus</name>
    <dbReference type="NCBI Taxonomy" id="1738132"/>
    <lineage>
        <taxon>Eukaryota</taxon>
        <taxon>Fungi</taxon>
        <taxon>Dikarya</taxon>
        <taxon>Basidiomycota</taxon>
        <taxon>Agaricomycotina</taxon>
        <taxon>Agaricomycetes</taxon>
        <taxon>Agaricomycetidae</taxon>
        <taxon>Agaricales</taxon>
        <taxon>Marasmiineae</taxon>
        <taxon>Mycenaceae</taxon>
        <taxon>Roridomyces</taxon>
    </lineage>
</organism>